<dbReference type="InterPro" id="IPR006124">
    <property type="entry name" value="Metalloenzyme"/>
</dbReference>
<dbReference type="InterPro" id="IPR004456">
    <property type="entry name" value="Pglycerate_mutase_ApgM"/>
</dbReference>
<dbReference type="GO" id="GO:0046872">
    <property type="term" value="F:metal ion binding"/>
    <property type="evidence" value="ECO:0007669"/>
    <property type="project" value="InterPro"/>
</dbReference>
<comment type="pathway">
    <text evidence="3">Carbohydrate degradation.</text>
</comment>
<dbReference type="GO" id="GO:0006096">
    <property type="term" value="P:glycolytic process"/>
    <property type="evidence" value="ECO:0007669"/>
    <property type="project" value="UniProtKB-KW"/>
</dbReference>
<comment type="caution">
    <text evidence="8">The sequence shown here is derived from an EMBL/GenBank/DDBJ whole genome shotgun (WGS) entry which is preliminary data.</text>
</comment>
<reference evidence="8 9" key="1">
    <citation type="submission" date="2018-11" db="EMBL/GenBank/DDBJ databases">
        <title>Genomic Encyclopedia of Type Strains, Phase IV (KMG-IV): sequencing the most valuable type-strain genomes for metagenomic binning, comparative biology and taxonomic classification.</title>
        <authorList>
            <person name="Goeker M."/>
        </authorList>
    </citation>
    <scope>NUCLEOTIDE SEQUENCE [LARGE SCALE GENOMIC DNA]</scope>
    <source>
        <strain evidence="8 9">DSM 22027</strain>
    </source>
</reference>
<accession>A0A3N1VL26</accession>
<dbReference type="NCBIfam" id="TIGR00306">
    <property type="entry name" value="apgM"/>
    <property type="match status" value="1"/>
</dbReference>
<evidence type="ECO:0000256" key="6">
    <source>
        <dbReference type="ARBA" id="ARBA00023235"/>
    </source>
</evidence>
<dbReference type="Pfam" id="PF01676">
    <property type="entry name" value="Metalloenzyme"/>
    <property type="match status" value="1"/>
</dbReference>
<dbReference type="PANTHER" id="PTHR31209:SF4">
    <property type="entry name" value="2,3-BISPHOSPHOGLYCERATE-INDEPENDENT PHOSPHOGLYCERATE MUTASE"/>
    <property type="match status" value="1"/>
</dbReference>
<keyword evidence="9" id="KW-1185">Reference proteome</keyword>
<dbReference type="RefSeq" id="WP_123289359.1">
    <property type="nucleotide sequence ID" value="NZ_RJVA01000010.1"/>
</dbReference>
<dbReference type="SUPFAM" id="SSF53649">
    <property type="entry name" value="Alkaline phosphatase-like"/>
    <property type="match status" value="1"/>
</dbReference>
<evidence type="ECO:0000256" key="4">
    <source>
        <dbReference type="ARBA" id="ARBA00005524"/>
    </source>
</evidence>
<evidence type="ECO:0000256" key="5">
    <source>
        <dbReference type="ARBA" id="ARBA00023152"/>
    </source>
</evidence>
<name>A0A3N1VL26_9BACT</name>
<evidence type="ECO:0000256" key="2">
    <source>
        <dbReference type="ARBA" id="ARBA00002315"/>
    </source>
</evidence>
<dbReference type="InterPro" id="IPR017850">
    <property type="entry name" value="Alkaline_phosphatase_core_sf"/>
</dbReference>
<evidence type="ECO:0000313" key="9">
    <source>
        <dbReference type="Proteomes" id="UP000276223"/>
    </source>
</evidence>
<organism evidence="8 9">
    <name type="scientific">Desulfosoma caldarium</name>
    <dbReference type="NCBI Taxonomy" id="610254"/>
    <lineage>
        <taxon>Bacteria</taxon>
        <taxon>Pseudomonadati</taxon>
        <taxon>Thermodesulfobacteriota</taxon>
        <taxon>Syntrophobacteria</taxon>
        <taxon>Syntrophobacterales</taxon>
        <taxon>Syntrophobacteraceae</taxon>
        <taxon>Desulfosoma</taxon>
    </lineage>
</organism>
<dbReference type="Pfam" id="PF10143">
    <property type="entry name" value="PhosphMutase"/>
    <property type="match status" value="1"/>
</dbReference>
<gene>
    <name evidence="8" type="ORF">EDC27_0830</name>
</gene>
<dbReference type="NCBIfam" id="NF003242">
    <property type="entry name" value="PRK04200.1"/>
    <property type="match status" value="1"/>
</dbReference>
<dbReference type="PANTHER" id="PTHR31209">
    <property type="entry name" value="COFACTOR-INDEPENDENT PHOSPHOGLYCERATE MUTASE"/>
    <property type="match status" value="1"/>
</dbReference>
<dbReference type="GO" id="GO:0004619">
    <property type="term" value="F:phosphoglycerate mutase activity"/>
    <property type="evidence" value="ECO:0007669"/>
    <property type="project" value="UniProtKB-EC"/>
</dbReference>
<protein>
    <submittedName>
        <fullName evidence="8">Phosphoglycerate mutase</fullName>
    </submittedName>
</protein>
<dbReference type="CDD" id="cd16011">
    <property type="entry name" value="iPGM_like"/>
    <property type="match status" value="1"/>
</dbReference>
<proteinExistence type="inferred from homology"/>
<comment type="similarity">
    <text evidence="4">Belongs to the BPG-independent phosphoglycerate mutase family. A-PGAM subfamily.</text>
</comment>
<keyword evidence="5" id="KW-0324">Glycolysis</keyword>
<dbReference type="Proteomes" id="UP000276223">
    <property type="component" value="Unassembled WGS sequence"/>
</dbReference>
<evidence type="ECO:0000313" key="8">
    <source>
        <dbReference type="EMBL" id="ROR01651.1"/>
    </source>
</evidence>
<keyword evidence="6" id="KW-0413">Isomerase</keyword>
<comment type="function">
    <text evidence="2">Catalyzes the interconversion of 2-phosphoglycerate and 3-phosphoglycerate.</text>
</comment>
<dbReference type="AlphaFoldDB" id="A0A3N1VL26"/>
<dbReference type="OrthoDB" id="9804453at2"/>
<dbReference type="NCBIfam" id="TIGR02535">
    <property type="entry name" value="hyp_Hser_kinase"/>
    <property type="match status" value="1"/>
</dbReference>
<dbReference type="Gene3D" id="3.40.720.10">
    <property type="entry name" value="Alkaline Phosphatase, subunit A"/>
    <property type="match status" value="1"/>
</dbReference>
<feature type="domain" description="Metalloenzyme" evidence="7">
    <location>
        <begin position="4"/>
        <end position="380"/>
    </location>
</feature>
<dbReference type="Gene3D" id="3.30.70.2130">
    <property type="entry name" value="Metalloenzyme domain"/>
    <property type="match status" value="1"/>
</dbReference>
<dbReference type="InterPro" id="IPR042253">
    <property type="entry name" value="Pglycerate_mutase_ApgM_sf"/>
</dbReference>
<comment type="catalytic activity">
    <reaction evidence="1">
        <text>(2R)-2-phosphoglycerate = (2R)-3-phosphoglycerate</text>
        <dbReference type="Rhea" id="RHEA:15901"/>
        <dbReference type="ChEBI" id="CHEBI:58272"/>
        <dbReference type="ChEBI" id="CHEBI:58289"/>
        <dbReference type="EC" id="5.4.2.12"/>
    </reaction>
</comment>
<evidence type="ECO:0000259" key="7">
    <source>
        <dbReference type="Pfam" id="PF01676"/>
    </source>
</evidence>
<evidence type="ECO:0000256" key="1">
    <source>
        <dbReference type="ARBA" id="ARBA00000370"/>
    </source>
</evidence>
<dbReference type="EMBL" id="RJVA01000010">
    <property type="protein sequence ID" value="ROR01651.1"/>
    <property type="molecule type" value="Genomic_DNA"/>
</dbReference>
<sequence>MKTKYVILVGDGMGDYPLASLEGRTPLEVSHTPAMTHLARIGEIGTVQTIPEGMEPGSDIANMALLGYDPAVYHTGRAPLEAASLGVHLGPADVAFRCNLVTLKQDDEGTERMEDYSAGHISTAEAHEIIGALQEACEGLPLKLYAGVSYRHVLVWSGGPTDLLTTPPHDILGEPTAGYKRVYDTTDVLRIFTQRCRDMLAQHPVNRRRRDVGLKQANAVWLWGQGKAPSMPSLQDLFGLRGVVISAVDLLKGLGIYAGLEPVHVPGATGYLDTNYAGKVDAALKALQDMDFAFVHVEAPDEASHEGSLTKKVQAIEDFDAKVVGPMVQGLAAYARCHVLVAGDHLTPLSVRTHVPDPSLYALFKGNVATALAEDEKIVFCETAARESRRHMESAVALFHRFVNAHHGS</sequence>
<evidence type="ECO:0000256" key="3">
    <source>
        <dbReference type="ARBA" id="ARBA00004921"/>
    </source>
</evidence>
<dbReference type="PIRSF" id="PIRSF006392">
    <property type="entry name" value="IPGAM_arch"/>
    <property type="match status" value="1"/>
</dbReference>
<dbReference type="InterPro" id="IPR023665">
    <property type="entry name" value="ApgAM_prokaryotes"/>
</dbReference>